<name>C0QJB8_DESAH</name>
<sequence length="43" mass="4781">MGCCRVVDTLPQPIRNICNSRQKANKPGEKRYGTIQAKTGSIF</sequence>
<dbReference type="Proteomes" id="UP000000442">
    <property type="component" value="Chromosome"/>
</dbReference>
<dbReference type="EMBL" id="CP001087">
    <property type="protein sequence ID" value="ACN15931.1"/>
    <property type="molecule type" value="Genomic_DNA"/>
</dbReference>
<dbReference type="HOGENOM" id="CLU_3232596_0_0_7"/>
<gene>
    <name evidence="1" type="ordered locus">HRM2_28430</name>
</gene>
<dbReference type="KEGG" id="dat:HRM2_28430"/>
<dbReference type="AlphaFoldDB" id="C0QJB8"/>
<evidence type="ECO:0000313" key="2">
    <source>
        <dbReference type="Proteomes" id="UP000000442"/>
    </source>
</evidence>
<dbReference type="STRING" id="177437.HRM2_28430"/>
<accession>C0QJB8</accession>
<keyword evidence="2" id="KW-1185">Reference proteome</keyword>
<protein>
    <submittedName>
        <fullName evidence="1">Uncharacterized protein</fullName>
    </submittedName>
</protein>
<organism evidence="1 2">
    <name type="scientific">Desulforapulum autotrophicum (strain ATCC 43914 / DSM 3382 / VKM B-1955 / HRM2)</name>
    <name type="common">Desulfobacterium autotrophicum</name>
    <dbReference type="NCBI Taxonomy" id="177437"/>
    <lineage>
        <taxon>Bacteria</taxon>
        <taxon>Pseudomonadati</taxon>
        <taxon>Thermodesulfobacteriota</taxon>
        <taxon>Desulfobacteria</taxon>
        <taxon>Desulfobacterales</taxon>
        <taxon>Desulfobacteraceae</taxon>
        <taxon>Desulforapulum</taxon>
    </lineage>
</organism>
<reference evidence="1 2" key="1">
    <citation type="journal article" date="2009" name="Environ. Microbiol.">
        <title>Genome sequence of Desulfobacterium autotrophicum HRM2, a marine sulfate reducer oxidizing organic carbon completely to carbon dioxide.</title>
        <authorList>
            <person name="Strittmatter A.W."/>
            <person name="Liesegang H."/>
            <person name="Rabus R."/>
            <person name="Decker I."/>
            <person name="Amann J."/>
            <person name="Andres S."/>
            <person name="Henne A."/>
            <person name="Fricke W.F."/>
            <person name="Martinez-Arias R."/>
            <person name="Bartels D."/>
            <person name="Goesmann A."/>
            <person name="Krause L."/>
            <person name="Puehler A."/>
            <person name="Klenk H.P."/>
            <person name="Richter M."/>
            <person name="Schuler M."/>
            <person name="Gloeckner F.O."/>
            <person name="Meyerdierks A."/>
            <person name="Gottschalk G."/>
            <person name="Amann R."/>
        </authorList>
    </citation>
    <scope>NUCLEOTIDE SEQUENCE [LARGE SCALE GENOMIC DNA]</scope>
    <source>
        <strain evidence="2">ATCC 43914 / DSM 3382 / HRM2</strain>
    </source>
</reference>
<evidence type="ECO:0000313" key="1">
    <source>
        <dbReference type="EMBL" id="ACN15931.1"/>
    </source>
</evidence>
<proteinExistence type="predicted"/>